<dbReference type="InterPro" id="IPR029154">
    <property type="entry name" value="HIBADH-like_NADP-bd"/>
</dbReference>
<evidence type="ECO:0000259" key="5">
    <source>
        <dbReference type="Pfam" id="PF14833"/>
    </source>
</evidence>
<dbReference type="Pfam" id="PF03446">
    <property type="entry name" value="NAD_binding_2"/>
    <property type="match status" value="1"/>
</dbReference>
<evidence type="ECO:0000256" key="3">
    <source>
        <dbReference type="PIRSR" id="PIRSR000103-1"/>
    </source>
</evidence>
<dbReference type="InterPro" id="IPR051265">
    <property type="entry name" value="HIBADH-related_NP60_sf"/>
</dbReference>
<dbReference type="InterPro" id="IPR006115">
    <property type="entry name" value="6PGDH_NADP-bd"/>
</dbReference>
<evidence type="ECO:0000313" key="7">
    <source>
        <dbReference type="Proteomes" id="UP000283433"/>
    </source>
</evidence>
<dbReference type="InterPro" id="IPR015815">
    <property type="entry name" value="HIBADH-related"/>
</dbReference>
<keyword evidence="7" id="KW-1185">Reference proteome</keyword>
<sequence length="303" mass="32863">MKIRKNIKKQAKPITFIGLGNMGLPMAQNLINAGHQLNVYNRTAGKADALSGDFEICTSIKEACEGQEIIISMLAEDDVLYQICEGEEGLLNVMQEGAIHISMSTISPDTSRDLSEKHRHKNQHYLSSPVFGRPNAAAEAKLYICTSGEDTIKQKVKSILELLGQAVYDFGTDPGAANVVKLAGNFMIMASMETMAEAFTLAEKQGLDREQVANFFGETVFNAPIYKNYGTLIAKKQYQPVGFKSSLGFKDARLASKMALDAEMPAPLLSLVYNRLLSALAKGNNDSDWVEGIAGGVSNDAGI</sequence>
<dbReference type="OrthoDB" id="9786703at2"/>
<dbReference type="Gene3D" id="3.40.50.720">
    <property type="entry name" value="NAD(P)-binding Rossmann-like Domain"/>
    <property type="match status" value="1"/>
</dbReference>
<dbReference type="InterPro" id="IPR013328">
    <property type="entry name" value="6PGD_dom2"/>
</dbReference>
<feature type="domain" description="6-phosphogluconate dehydrogenase NADP-binding" evidence="4">
    <location>
        <begin position="14"/>
        <end position="168"/>
    </location>
</feature>
<dbReference type="Gene3D" id="1.10.1040.10">
    <property type="entry name" value="N-(1-d-carboxylethyl)-l-norvaline Dehydrogenase, domain 2"/>
    <property type="match status" value="1"/>
</dbReference>
<dbReference type="InterPro" id="IPR036291">
    <property type="entry name" value="NAD(P)-bd_dom_sf"/>
</dbReference>
<dbReference type="Proteomes" id="UP000283433">
    <property type="component" value="Unassembled WGS sequence"/>
</dbReference>
<dbReference type="InterPro" id="IPR008927">
    <property type="entry name" value="6-PGluconate_DH-like_C_sf"/>
</dbReference>
<dbReference type="GO" id="GO:0016491">
    <property type="term" value="F:oxidoreductase activity"/>
    <property type="evidence" value="ECO:0007669"/>
    <property type="project" value="UniProtKB-KW"/>
</dbReference>
<name>A0A419S3K4_9SPHI</name>
<dbReference type="GO" id="GO:0050661">
    <property type="term" value="F:NADP binding"/>
    <property type="evidence" value="ECO:0007669"/>
    <property type="project" value="InterPro"/>
</dbReference>
<dbReference type="InterPro" id="IPR002204">
    <property type="entry name" value="3-OH-isobutyrate_DH-rel_CS"/>
</dbReference>
<organism evidence="6 7">
    <name type="scientific">Pelobium manganitolerans</name>
    <dbReference type="NCBI Taxonomy" id="1842495"/>
    <lineage>
        <taxon>Bacteria</taxon>
        <taxon>Pseudomonadati</taxon>
        <taxon>Bacteroidota</taxon>
        <taxon>Sphingobacteriia</taxon>
        <taxon>Sphingobacteriales</taxon>
        <taxon>Sphingobacteriaceae</taxon>
        <taxon>Pelobium</taxon>
    </lineage>
</organism>
<dbReference type="GO" id="GO:0016054">
    <property type="term" value="P:organic acid catabolic process"/>
    <property type="evidence" value="ECO:0007669"/>
    <property type="project" value="UniProtKB-ARBA"/>
</dbReference>
<evidence type="ECO:0000259" key="4">
    <source>
        <dbReference type="Pfam" id="PF03446"/>
    </source>
</evidence>
<dbReference type="EMBL" id="MBTA01000027">
    <property type="protein sequence ID" value="RKD13760.1"/>
    <property type="molecule type" value="Genomic_DNA"/>
</dbReference>
<keyword evidence="2" id="KW-0520">NAD</keyword>
<dbReference type="GO" id="GO:0051287">
    <property type="term" value="F:NAD binding"/>
    <property type="evidence" value="ECO:0007669"/>
    <property type="project" value="InterPro"/>
</dbReference>
<keyword evidence="1" id="KW-0560">Oxidoreductase</keyword>
<proteinExistence type="predicted"/>
<dbReference type="PIRSF" id="PIRSF000103">
    <property type="entry name" value="HIBADH"/>
    <property type="match status" value="1"/>
</dbReference>
<comment type="caution">
    <text evidence="6">The sequence shown here is derived from an EMBL/GenBank/DDBJ whole genome shotgun (WGS) entry which is preliminary data.</text>
</comment>
<evidence type="ECO:0000313" key="6">
    <source>
        <dbReference type="EMBL" id="RKD13760.1"/>
    </source>
</evidence>
<protein>
    <submittedName>
        <fullName evidence="6">6-phosphogluconate dehydrogenase</fullName>
    </submittedName>
</protein>
<dbReference type="PROSITE" id="PS00895">
    <property type="entry name" value="3_HYDROXYISOBUT_DH"/>
    <property type="match status" value="1"/>
</dbReference>
<dbReference type="SUPFAM" id="SSF48179">
    <property type="entry name" value="6-phosphogluconate dehydrogenase C-terminal domain-like"/>
    <property type="match status" value="1"/>
</dbReference>
<gene>
    <name evidence="6" type="ORF">BCY91_09340</name>
</gene>
<dbReference type="PANTHER" id="PTHR43580">
    <property type="entry name" value="OXIDOREDUCTASE GLYR1-RELATED"/>
    <property type="match status" value="1"/>
</dbReference>
<evidence type="ECO:0000256" key="2">
    <source>
        <dbReference type="ARBA" id="ARBA00023027"/>
    </source>
</evidence>
<evidence type="ECO:0000256" key="1">
    <source>
        <dbReference type="ARBA" id="ARBA00023002"/>
    </source>
</evidence>
<dbReference type="SUPFAM" id="SSF51735">
    <property type="entry name" value="NAD(P)-binding Rossmann-fold domains"/>
    <property type="match status" value="1"/>
</dbReference>
<reference evidence="6 7" key="1">
    <citation type="submission" date="2016-07" db="EMBL/GenBank/DDBJ databases">
        <title>Genome of Pelobium manganitolerans.</title>
        <authorList>
            <person name="Wu S."/>
            <person name="Wang G."/>
        </authorList>
    </citation>
    <scope>NUCLEOTIDE SEQUENCE [LARGE SCALE GENOMIC DNA]</scope>
    <source>
        <strain evidence="6 7">YS-25</strain>
    </source>
</reference>
<feature type="domain" description="3-hydroxyisobutyrate dehydrogenase-like NAD-binding" evidence="5">
    <location>
        <begin position="175"/>
        <end position="289"/>
    </location>
</feature>
<feature type="active site" evidence="3">
    <location>
        <position position="181"/>
    </location>
</feature>
<dbReference type="Pfam" id="PF14833">
    <property type="entry name" value="NAD_binding_11"/>
    <property type="match status" value="1"/>
</dbReference>
<dbReference type="PANTHER" id="PTHR43580:SF8">
    <property type="entry name" value="6-PHOSPHOGLUCONATE DEHYDROGENASE NADP-BINDING DOMAIN-CONTAINING PROTEIN-RELATED"/>
    <property type="match status" value="1"/>
</dbReference>
<dbReference type="RefSeq" id="WP_120182666.1">
    <property type="nucleotide sequence ID" value="NZ_MBTA01000027.1"/>
</dbReference>
<dbReference type="AlphaFoldDB" id="A0A419S3K4"/>
<accession>A0A419S3K4</accession>